<evidence type="ECO:0000313" key="3">
    <source>
        <dbReference type="Proteomes" id="UP001204061"/>
    </source>
</evidence>
<dbReference type="Proteomes" id="UP001204061">
    <property type="component" value="Unassembled WGS sequence"/>
</dbReference>
<accession>A0AAW5MLF5</accession>
<feature type="transmembrane region" description="Helical" evidence="1">
    <location>
        <begin position="18"/>
        <end position="36"/>
    </location>
</feature>
<reference evidence="2" key="1">
    <citation type="submission" date="2022-08" db="EMBL/GenBank/DDBJ databases">
        <title>A global survey of hypervirulent Aeromonas hydrophila identified this emerging pathogen in farmed fish in the lower Mekong River basin.</title>
        <authorList>
            <person name="Xu T."/>
            <person name="Rasmussen-Ivey C.R."/>
            <person name="Moen F.S."/>
            <person name="Fernandez Bravo A."/>
            <person name="Lamy B."/>
            <person name="Beaz-Hidalgo R."/>
            <person name="Khan C.D."/>
            <person name="Castro Escarpulli G."/>
            <person name="Yasin I.S.M."/>
            <person name="Figueras M.J."/>
            <person name="Azzam Sayuti M."/>
            <person name="Karim M.M."/>
            <person name="Alam K.M."/>
            <person name="Le T.T.T."/>
            <person name="Thao N.H.P."/>
            <person name="Addo S."/>
            <person name="Duodu S."/>
            <person name="Ali S."/>
            <person name="Mey S."/>
            <person name="Somony T."/>
            <person name="Liles M.R."/>
        </authorList>
    </citation>
    <scope>NUCLEOTIDE SEQUENCE</scope>
    <source>
        <strain evidence="2">0.14</strain>
    </source>
</reference>
<gene>
    <name evidence="2" type="ORF">NS965_18385</name>
</gene>
<evidence type="ECO:0000313" key="2">
    <source>
        <dbReference type="EMBL" id="MCR4450356.1"/>
    </source>
</evidence>
<name>A0AAW5MLF5_AERVE</name>
<dbReference type="EMBL" id="JANLFC010000063">
    <property type="protein sequence ID" value="MCR4450356.1"/>
    <property type="molecule type" value="Genomic_DNA"/>
</dbReference>
<organism evidence="2 3">
    <name type="scientific">Aeromonas veronii</name>
    <dbReference type="NCBI Taxonomy" id="654"/>
    <lineage>
        <taxon>Bacteria</taxon>
        <taxon>Pseudomonadati</taxon>
        <taxon>Pseudomonadota</taxon>
        <taxon>Gammaproteobacteria</taxon>
        <taxon>Aeromonadales</taxon>
        <taxon>Aeromonadaceae</taxon>
        <taxon>Aeromonas</taxon>
    </lineage>
</organism>
<comment type="caution">
    <text evidence="2">The sequence shown here is derived from an EMBL/GenBank/DDBJ whole genome shotgun (WGS) entry which is preliminary data.</text>
</comment>
<keyword evidence="1" id="KW-1133">Transmembrane helix</keyword>
<dbReference type="RefSeq" id="WP_257725791.1">
    <property type="nucleotide sequence ID" value="NZ_JANLFC010000063.1"/>
</dbReference>
<keyword evidence="1" id="KW-0472">Membrane</keyword>
<proteinExistence type="predicted"/>
<keyword evidence="1" id="KW-0812">Transmembrane</keyword>
<protein>
    <submittedName>
        <fullName evidence="2">Uncharacterized protein</fullName>
    </submittedName>
</protein>
<evidence type="ECO:0000256" key="1">
    <source>
        <dbReference type="SAM" id="Phobius"/>
    </source>
</evidence>
<dbReference type="AlphaFoldDB" id="A0AAW5MLF5"/>
<sequence>MSALEILLSLTPEQGMELAASVAALWGTAWVVRVVANTLK</sequence>